<evidence type="ECO:0000259" key="1">
    <source>
        <dbReference type="Pfam" id="PF25989"/>
    </source>
</evidence>
<dbReference type="GO" id="GO:1990281">
    <property type="term" value="C:efflux pump complex"/>
    <property type="evidence" value="ECO:0007669"/>
    <property type="project" value="TreeGrafter"/>
</dbReference>
<dbReference type="OrthoDB" id="9791520at2"/>
<dbReference type="AlphaFoldDB" id="A0A4R1YYC2"/>
<reference evidence="2 3" key="1">
    <citation type="submission" date="2019-03" db="EMBL/GenBank/DDBJ databases">
        <title>Genomic Encyclopedia of Type Strains, Phase IV (KMG-IV): sequencing the most valuable type-strain genomes for metagenomic binning, comparative biology and taxonomic classification.</title>
        <authorList>
            <person name="Goeker M."/>
        </authorList>
    </citation>
    <scope>NUCLEOTIDE SEQUENCE [LARGE SCALE GENOMIC DNA]</scope>
    <source>
        <strain evidence="2 3">DSM 21153</strain>
    </source>
</reference>
<evidence type="ECO:0000313" key="3">
    <source>
        <dbReference type="Proteomes" id="UP000295277"/>
    </source>
</evidence>
<dbReference type="Pfam" id="PF25989">
    <property type="entry name" value="YknX_C"/>
    <property type="match status" value="1"/>
</dbReference>
<comment type="caution">
    <text evidence="2">The sequence shown here is derived from an EMBL/GenBank/DDBJ whole genome shotgun (WGS) entry which is preliminary data.</text>
</comment>
<keyword evidence="3" id="KW-1185">Reference proteome</keyword>
<dbReference type="Proteomes" id="UP000295277">
    <property type="component" value="Unassembled WGS sequence"/>
</dbReference>
<dbReference type="Gene3D" id="2.40.30.170">
    <property type="match status" value="1"/>
</dbReference>
<name>A0A4R1YYC2_9RHOB</name>
<sequence>MKVPARNIILIGLGAALAGGLIYTAFRTEPVPVDLHIVTSGPMQVTVNADGKTRIRDIYEVAAPLTGTALRSPVEVGERVVRGETVVAIVEPTAPSLLDSRARVQAEAAVREAQAARAQAESGLRKADEDLNYAETQFERAQTLVERGVATFTRLEDATQQLAIARAARDAAASGLAMADGALERARAALIAPAVDGLGGPAGECCVQIHAPIDGMVLEIDVISERPVTIGTRLLSIGRPDDLEIVADLLSSDAVRLQPGARAMAERWGGGATLEARLRKVEPVARTKVSALGIEEQRVDARFDILTPPEDRAGLGEGFAVFLRIVEWQAEDALQVPLSALFRRDGGWAVFAVENATARLTPVEIGRRGETTAEVLAGLEQGLAVVTHPSDRIGEGTAVVDRATLE</sequence>
<evidence type="ECO:0000313" key="2">
    <source>
        <dbReference type="EMBL" id="TCM85813.1"/>
    </source>
</evidence>
<gene>
    <name evidence="2" type="ORF">EV216_106113</name>
</gene>
<dbReference type="EMBL" id="SLVM01000006">
    <property type="protein sequence ID" value="TCM85813.1"/>
    <property type="molecule type" value="Genomic_DNA"/>
</dbReference>
<dbReference type="Gene3D" id="1.10.287.470">
    <property type="entry name" value="Helix hairpin bin"/>
    <property type="match status" value="1"/>
</dbReference>
<dbReference type="Gene3D" id="2.40.50.100">
    <property type="match status" value="1"/>
</dbReference>
<dbReference type="PANTHER" id="PTHR30469">
    <property type="entry name" value="MULTIDRUG RESISTANCE PROTEIN MDTA"/>
    <property type="match status" value="1"/>
</dbReference>
<protein>
    <submittedName>
        <fullName evidence="2">HlyD family secretion protein</fullName>
    </submittedName>
</protein>
<dbReference type="Gene3D" id="2.40.420.20">
    <property type="match status" value="1"/>
</dbReference>
<dbReference type="PANTHER" id="PTHR30469:SF15">
    <property type="entry name" value="HLYD FAMILY OF SECRETION PROTEINS"/>
    <property type="match status" value="1"/>
</dbReference>
<proteinExistence type="predicted"/>
<dbReference type="InterPro" id="IPR058637">
    <property type="entry name" value="YknX-like_C"/>
</dbReference>
<feature type="domain" description="YknX-like C-terminal permuted SH3-like" evidence="1">
    <location>
        <begin position="333"/>
        <end position="399"/>
    </location>
</feature>
<dbReference type="RefSeq" id="WP_132694090.1">
    <property type="nucleotide sequence ID" value="NZ_SLVM01000006.1"/>
</dbReference>
<accession>A0A4R1YYC2</accession>
<organism evidence="2 3">
    <name type="scientific">Rhodovulum steppense</name>
    <dbReference type="NCBI Taxonomy" id="540251"/>
    <lineage>
        <taxon>Bacteria</taxon>
        <taxon>Pseudomonadati</taxon>
        <taxon>Pseudomonadota</taxon>
        <taxon>Alphaproteobacteria</taxon>
        <taxon>Rhodobacterales</taxon>
        <taxon>Paracoccaceae</taxon>
        <taxon>Rhodovulum</taxon>
    </lineage>
</organism>
<dbReference type="GO" id="GO:0015562">
    <property type="term" value="F:efflux transmembrane transporter activity"/>
    <property type="evidence" value="ECO:0007669"/>
    <property type="project" value="TreeGrafter"/>
</dbReference>